<evidence type="ECO:0000313" key="3">
    <source>
        <dbReference type="Proteomes" id="UP000612746"/>
    </source>
</evidence>
<dbReference type="PANTHER" id="PTHR13265:SF0">
    <property type="entry name" value="HPR1"/>
    <property type="match status" value="1"/>
</dbReference>
<feature type="compositionally biased region" description="Polar residues" evidence="1">
    <location>
        <begin position="734"/>
        <end position="743"/>
    </location>
</feature>
<proteinExistence type="predicted"/>
<evidence type="ECO:0008006" key="4">
    <source>
        <dbReference type="Google" id="ProtNLM"/>
    </source>
</evidence>
<evidence type="ECO:0000313" key="2">
    <source>
        <dbReference type="EMBL" id="KAG2179570.1"/>
    </source>
</evidence>
<reference evidence="2" key="1">
    <citation type="submission" date="2020-12" db="EMBL/GenBank/DDBJ databases">
        <title>Metabolic potential, ecology and presence of endohyphal bacteria is reflected in genomic diversity of Mucoromycotina.</title>
        <authorList>
            <person name="Muszewska A."/>
            <person name="Okrasinska A."/>
            <person name="Steczkiewicz K."/>
            <person name="Drgas O."/>
            <person name="Orlowska M."/>
            <person name="Perlinska-Lenart U."/>
            <person name="Aleksandrzak-Piekarczyk T."/>
            <person name="Szatraj K."/>
            <person name="Zielenkiewicz U."/>
            <person name="Pilsyk S."/>
            <person name="Malc E."/>
            <person name="Mieczkowski P."/>
            <person name="Kruszewska J.S."/>
            <person name="Biernat P."/>
            <person name="Pawlowska J."/>
        </authorList>
    </citation>
    <scope>NUCLEOTIDE SEQUENCE</scope>
    <source>
        <strain evidence="2">WA0000051536</strain>
    </source>
</reference>
<feature type="region of interest" description="Disordered" evidence="1">
    <location>
        <begin position="669"/>
        <end position="781"/>
    </location>
</feature>
<feature type="non-terminal residue" evidence="2">
    <location>
        <position position="1"/>
    </location>
</feature>
<dbReference type="PANTHER" id="PTHR13265">
    <property type="entry name" value="THO COMPLEX SUBUNIT 1"/>
    <property type="match status" value="1"/>
</dbReference>
<name>A0A8H7UE26_9FUNG</name>
<protein>
    <recommendedName>
        <fullName evidence="4">THO complex subunit 1</fullName>
    </recommendedName>
</protein>
<dbReference type="InterPro" id="IPR021861">
    <property type="entry name" value="THO_THOC1"/>
</dbReference>
<feature type="region of interest" description="Disordered" evidence="1">
    <location>
        <begin position="614"/>
        <end position="636"/>
    </location>
</feature>
<evidence type="ECO:0000256" key="1">
    <source>
        <dbReference type="SAM" id="MobiDB-lite"/>
    </source>
</evidence>
<sequence length="813" mass="91865">MDKFWLETVSTETCHVLLSVACHKCQRISILRAKKGRTKAAIPTSIMPEFDAFRVKAQAALRQCLTETQAHRVKTGVQDIPSPILLALIEQHMVPLTGPDNGANVQLSPEPKYDWRKNALELIYRQELYDIVISHSEPTDQLFQQLYDCLDIVLISTDKGLVEQVTVLTLIEELLEQQTIPGCEKIFDYIESRKTKLTVGMMPGKGKGLVLLRMCNEMLRRLSKNMSTVFCGRILMFLANSFSLGERSGVNLRGEFNVENVVKYDSEEELKNDTKMTEEQKAFYTLFWSTQSYLTNPPSIFADQNYEKFKEGAETTISKFNDMSQREAVVAGSTAEHHGKEPTSRKRSVSEMDVDDTFSDEAIRDVYNDYFFPKFLTSRELLELELEDVSFRRTVLVQFLIAFQYLEGHSNNEIEKTQAILTSKNAKSLATQALPKLTEEQESWITDIRTRVLKELQASNPHGKEYTRIVELVLEHEKNWIIWKAASCPPFEMPPVNPNEFTELVNSKRRKLTASLPPYRYAWGNMEITNLYNRTLGRDLTAIISEMPNLPSAKEYLDDVLPRLQNSKASVVARYELANAILFQVMRLLFLKEAHLVSKVFLAKKELMKTSRDKAIKASEADGEKPEDKKAGDADGITEKSVEVEIQVLQQARQIIIDDEEAKRAVEAKLANSGTASPQIPTIAVQNSPSLPIEDVKTTEPDVTEKTETAEPTEKETEKPVEQQSTVEVKDASNEQTETSTEPMDTDSKAQDEQPTSKMSPKDSAMQEAMETDNVTAKTDETAIDDTTNALLCEPTYPAILSKQNSKGCFVIL</sequence>
<organism evidence="2 3">
    <name type="scientific">Umbelopsis vinacea</name>
    <dbReference type="NCBI Taxonomy" id="44442"/>
    <lineage>
        <taxon>Eukaryota</taxon>
        <taxon>Fungi</taxon>
        <taxon>Fungi incertae sedis</taxon>
        <taxon>Mucoromycota</taxon>
        <taxon>Mucoromycotina</taxon>
        <taxon>Umbelopsidomycetes</taxon>
        <taxon>Umbelopsidales</taxon>
        <taxon>Umbelopsidaceae</taxon>
        <taxon>Umbelopsis</taxon>
    </lineage>
</organism>
<dbReference type="GO" id="GO:0006406">
    <property type="term" value="P:mRNA export from nucleus"/>
    <property type="evidence" value="ECO:0007669"/>
    <property type="project" value="TreeGrafter"/>
</dbReference>
<dbReference type="Proteomes" id="UP000612746">
    <property type="component" value="Unassembled WGS sequence"/>
</dbReference>
<dbReference type="EMBL" id="JAEPRA010000010">
    <property type="protein sequence ID" value="KAG2179570.1"/>
    <property type="molecule type" value="Genomic_DNA"/>
</dbReference>
<dbReference type="GO" id="GO:0000445">
    <property type="term" value="C:THO complex part of transcription export complex"/>
    <property type="evidence" value="ECO:0007669"/>
    <property type="project" value="TreeGrafter"/>
</dbReference>
<comment type="caution">
    <text evidence="2">The sequence shown here is derived from an EMBL/GenBank/DDBJ whole genome shotgun (WGS) entry which is preliminary data.</text>
</comment>
<feature type="region of interest" description="Disordered" evidence="1">
    <location>
        <begin position="331"/>
        <end position="352"/>
    </location>
</feature>
<accession>A0A8H7UE26</accession>
<dbReference type="OrthoDB" id="9402762at2759"/>
<gene>
    <name evidence="2" type="ORF">INT44_006417</name>
</gene>
<feature type="compositionally biased region" description="Basic and acidic residues" evidence="1">
    <location>
        <begin position="335"/>
        <end position="350"/>
    </location>
</feature>
<dbReference type="AlphaFoldDB" id="A0A8H7UE26"/>
<dbReference type="Pfam" id="PF11957">
    <property type="entry name" value="efThoc1"/>
    <property type="match status" value="1"/>
</dbReference>
<feature type="compositionally biased region" description="Basic and acidic residues" evidence="1">
    <location>
        <begin position="694"/>
        <end position="721"/>
    </location>
</feature>
<keyword evidence="3" id="KW-1185">Reference proteome</keyword>
<feature type="compositionally biased region" description="Polar residues" evidence="1">
    <location>
        <begin position="672"/>
        <end position="690"/>
    </location>
</feature>